<feature type="signal peptide" evidence="1">
    <location>
        <begin position="1"/>
        <end position="20"/>
    </location>
</feature>
<dbReference type="AlphaFoldDB" id="A0A8J3YEA4"/>
<dbReference type="EMBL" id="BOOY01000038">
    <property type="protein sequence ID" value="GIJ06113.1"/>
    <property type="molecule type" value="Genomic_DNA"/>
</dbReference>
<evidence type="ECO:0000256" key="1">
    <source>
        <dbReference type="SAM" id="SignalP"/>
    </source>
</evidence>
<accession>A0A8J3YEA4</accession>
<dbReference type="PROSITE" id="PS51257">
    <property type="entry name" value="PROKAR_LIPOPROTEIN"/>
    <property type="match status" value="1"/>
</dbReference>
<comment type="caution">
    <text evidence="2">The sequence shown here is derived from an EMBL/GenBank/DDBJ whole genome shotgun (WGS) entry which is preliminary data.</text>
</comment>
<evidence type="ECO:0008006" key="4">
    <source>
        <dbReference type="Google" id="ProtNLM"/>
    </source>
</evidence>
<evidence type="ECO:0000313" key="2">
    <source>
        <dbReference type="EMBL" id="GIJ06113.1"/>
    </source>
</evidence>
<gene>
    <name evidence="2" type="ORF">Sya03_54650</name>
</gene>
<proteinExistence type="predicted"/>
<keyword evidence="1" id="KW-0732">Signal</keyword>
<dbReference type="RefSeq" id="WP_203941302.1">
    <property type="nucleotide sequence ID" value="NZ_BAAAGJ010000014.1"/>
</dbReference>
<feature type="chain" id="PRO_5035240709" description="Lipoprotein" evidence="1">
    <location>
        <begin position="21"/>
        <end position="316"/>
    </location>
</feature>
<evidence type="ECO:0000313" key="3">
    <source>
        <dbReference type="Proteomes" id="UP000652013"/>
    </source>
</evidence>
<protein>
    <recommendedName>
        <fullName evidence="4">Lipoprotein</fullName>
    </recommendedName>
</protein>
<keyword evidence="3" id="KW-1185">Reference proteome</keyword>
<name>A0A8J3YEA4_9ACTN</name>
<organism evidence="2 3">
    <name type="scientific">Spirilliplanes yamanashiensis</name>
    <dbReference type="NCBI Taxonomy" id="42233"/>
    <lineage>
        <taxon>Bacteria</taxon>
        <taxon>Bacillati</taxon>
        <taxon>Actinomycetota</taxon>
        <taxon>Actinomycetes</taxon>
        <taxon>Micromonosporales</taxon>
        <taxon>Micromonosporaceae</taxon>
        <taxon>Spirilliplanes</taxon>
    </lineage>
</organism>
<sequence>MRGRVRFAAGLGVVLLAACADGGTPPAGPGPSAAPAVPVAGRGWVSCAALAAPVPPADAGPPLAADFVPVAVTLCRQGERRRPGGGTDAVERELRSTEVAALVAALRLPDAEPSGGACTADLVLPPFLVLHDAAGRWVRPAVPVDGCAKPRPEVVAALGALPLTTVAERVLHPLTSDAAAAAGCGDVHADMVSVAVAGGGSLRRLERTPAEPGELRVCRYEVPPAERGTGKPAGTFLGGGVLPAPRAAAVAARLARLGPARPCAAHAGRFALLTPAAGGPAVYVELDGCRRVMADQPAGPPAFAQADETLIGLLDG</sequence>
<reference evidence="2" key="1">
    <citation type="submission" date="2021-01" db="EMBL/GenBank/DDBJ databases">
        <title>Whole genome shotgun sequence of Spirilliplanes yamanashiensis NBRC 15828.</title>
        <authorList>
            <person name="Komaki H."/>
            <person name="Tamura T."/>
        </authorList>
    </citation>
    <scope>NUCLEOTIDE SEQUENCE</scope>
    <source>
        <strain evidence="2">NBRC 15828</strain>
    </source>
</reference>
<dbReference type="Proteomes" id="UP000652013">
    <property type="component" value="Unassembled WGS sequence"/>
</dbReference>